<reference evidence="2" key="1">
    <citation type="journal article" date="2012" name="Nat. Biotechnol.">
        <title>Draft genome sequence of pigeonpea (Cajanus cajan), an orphan legume crop of resource-poor farmers.</title>
        <authorList>
            <person name="Varshney R.K."/>
            <person name="Chen W."/>
            <person name="Li Y."/>
            <person name="Bharti A.K."/>
            <person name="Saxena R.K."/>
            <person name="Schlueter J.A."/>
            <person name="Donoghue M.T."/>
            <person name="Azam S."/>
            <person name="Fan G."/>
            <person name="Whaley A.M."/>
            <person name="Farmer A.D."/>
            <person name="Sheridan J."/>
            <person name="Iwata A."/>
            <person name="Tuteja R."/>
            <person name="Penmetsa R.V."/>
            <person name="Wu W."/>
            <person name="Upadhyaya H.D."/>
            <person name="Yang S.P."/>
            <person name="Shah T."/>
            <person name="Saxena K.B."/>
            <person name="Michael T."/>
            <person name="McCombie W.R."/>
            <person name="Yang B."/>
            <person name="Zhang G."/>
            <person name="Yang H."/>
            <person name="Wang J."/>
            <person name="Spillane C."/>
            <person name="Cook D.R."/>
            <person name="May G.D."/>
            <person name="Xu X."/>
            <person name="Jackson S.A."/>
        </authorList>
    </citation>
    <scope>NUCLEOTIDE SEQUENCE [LARGE SCALE GENOMIC DNA]</scope>
</reference>
<dbReference type="OMA" id="RNIIDCK"/>
<dbReference type="InterPro" id="IPR013103">
    <property type="entry name" value="RVT_2"/>
</dbReference>
<dbReference type="AlphaFoldDB" id="A0A151RV18"/>
<name>A0A151RV18_CAJCA</name>
<sequence length="159" mass="18177">MVTCSQRGIVKPNPKYALLSTSSMNIPRNPHNIRSALSHPGWKAAMYEELEALHKNQTWQLVPRTPNMHVIGSKWVSKSKLKPDGSLDRLKARVVAKGYHQVDGVDYTETFSPIIKSGTIRLIITIALVQKWHIHQLDVKNAFYMVFSLKIYTWNNPLE</sequence>
<evidence type="ECO:0000313" key="3">
    <source>
        <dbReference type="Proteomes" id="UP000075243"/>
    </source>
</evidence>
<evidence type="ECO:0000259" key="1">
    <source>
        <dbReference type="Pfam" id="PF07727"/>
    </source>
</evidence>
<proteinExistence type="predicted"/>
<dbReference type="Gramene" id="C.cajan_30341.t">
    <property type="protein sequence ID" value="C.cajan_30341.t.cds1"/>
    <property type="gene ID" value="C.cajan_30341"/>
</dbReference>
<keyword evidence="3" id="KW-1185">Reference proteome</keyword>
<dbReference type="Pfam" id="PF07727">
    <property type="entry name" value="RVT_2"/>
    <property type="match status" value="1"/>
</dbReference>
<feature type="domain" description="Reverse transcriptase Ty1/copia-type" evidence="1">
    <location>
        <begin position="56"/>
        <end position="144"/>
    </location>
</feature>
<protein>
    <recommendedName>
        <fullName evidence="1">Reverse transcriptase Ty1/copia-type domain-containing protein</fullName>
    </recommendedName>
</protein>
<dbReference type="Proteomes" id="UP000075243">
    <property type="component" value="Unassembled WGS sequence"/>
</dbReference>
<organism evidence="2 3">
    <name type="scientific">Cajanus cajan</name>
    <name type="common">Pigeon pea</name>
    <name type="synonym">Cajanus indicus</name>
    <dbReference type="NCBI Taxonomy" id="3821"/>
    <lineage>
        <taxon>Eukaryota</taxon>
        <taxon>Viridiplantae</taxon>
        <taxon>Streptophyta</taxon>
        <taxon>Embryophyta</taxon>
        <taxon>Tracheophyta</taxon>
        <taxon>Spermatophyta</taxon>
        <taxon>Magnoliopsida</taxon>
        <taxon>eudicotyledons</taxon>
        <taxon>Gunneridae</taxon>
        <taxon>Pentapetalae</taxon>
        <taxon>rosids</taxon>
        <taxon>fabids</taxon>
        <taxon>Fabales</taxon>
        <taxon>Fabaceae</taxon>
        <taxon>Papilionoideae</taxon>
        <taxon>50 kb inversion clade</taxon>
        <taxon>NPAAA clade</taxon>
        <taxon>indigoferoid/millettioid clade</taxon>
        <taxon>Phaseoleae</taxon>
        <taxon>Cajanus</taxon>
    </lineage>
</organism>
<dbReference type="EMBL" id="KQ483560">
    <property type="protein sequence ID" value="KYP46379.1"/>
    <property type="molecule type" value="Genomic_DNA"/>
</dbReference>
<evidence type="ECO:0000313" key="2">
    <source>
        <dbReference type="EMBL" id="KYP46379.1"/>
    </source>
</evidence>
<accession>A0A151RV18</accession>
<gene>
    <name evidence="2" type="ORF">KK1_032026</name>
</gene>